<keyword evidence="1" id="KW-0732">Signal</keyword>
<dbReference type="InterPro" id="IPR008969">
    <property type="entry name" value="CarboxyPept-like_regulatory"/>
</dbReference>
<evidence type="ECO:0000313" key="3">
    <source>
        <dbReference type="Proteomes" id="UP000441754"/>
    </source>
</evidence>
<proteinExistence type="predicted"/>
<dbReference type="AlphaFoldDB" id="A0A7K0EG69"/>
<sequence length="722" mass="80956">MKRPVLFFCALYFPALSWAQTTITGKITDRKGEGLPGANVFIIGSYDGVNTDANGAFSFQTSQKDTATLAVSFVGYEPVQQKIKLDQPAIQFSRKLEETATILNTVVITAGAFEASDEKRQTVLKPLDIVTTASGGADIPAVMQLLPGAQRVGDQTGLFVRGGAASETRTIIDGLAVQNPFSSGAPDVAQRSRFSPFLFKGTAFSTGGYSAQYGQALSSVLSLNTKDRAEDNDGISVGFNAAGITLSAFKKERITFSVNYTNLNPLFNVLKSNINWLHSPEAGGTSIILTQPIGRRGLLKHYTDLSMAYQGIEFRNFTGDFRASPFTVRNRNAFSMTTFQTTWDEGRWGLQTGVSYNYNRDRLGIDTVSARTQEQRMQARAVLTRSLSSKVSLLTGAELHRYTYQNRYSIWGGSLTDWYSAVFVETEVFFTRKLAVRAGLRGERSSVIDRATVSPRLSMAYKTDSYGQVSLAAGQFYQNPDQTYLLTNRTLNFEQANHLILNYQRIRDNRTFRVEAFYKDYRNLVRENTNGIYDPNIYRFPTSRTNNSGFGYAKGFDLFWRDKKSMKNVDYWVSYSFLDTRRLFRNYPTEAMPTFAATHTLNLVFKKYFPALGINTGATYSLASGRPYYNPGSDRFLGDKTRPYSNLSVNMSYIKILPRKFLVLYASAENLLGTKNSYGYRYTPDGRQKFAVVPPFYRFFFVGAVLSLTRKPIDPELISNPN</sequence>
<accession>A0A7K0EG69</accession>
<keyword evidence="3" id="KW-1185">Reference proteome</keyword>
<gene>
    <name evidence="2" type="ORF">GJJ30_05625</name>
</gene>
<name>A0A7K0EG69_9BACT</name>
<evidence type="ECO:0000256" key="1">
    <source>
        <dbReference type="SAM" id="SignalP"/>
    </source>
</evidence>
<organism evidence="2 3">
    <name type="scientific">Larkinella terrae</name>
    <dbReference type="NCBI Taxonomy" id="2025311"/>
    <lineage>
        <taxon>Bacteria</taxon>
        <taxon>Pseudomonadati</taxon>
        <taxon>Bacteroidota</taxon>
        <taxon>Cytophagia</taxon>
        <taxon>Cytophagales</taxon>
        <taxon>Spirosomataceae</taxon>
        <taxon>Larkinella</taxon>
    </lineage>
</organism>
<dbReference type="OrthoDB" id="1075473at2"/>
<feature type="chain" id="PRO_5029903628" evidence="1">
    <location>
        <begin position="20"/>
        <end position="722"/>
    </location>
</feature>
<feature type="signal peptide" evidence="1">
    <location>
        <begin position="1"/>
        <end position="19"/>
    </location>
</feature>
<protein>
    <submittedName>
        <fullName evidence="2">TonB-dependent receptor plug domain-containing protein</fullName>
    </submittedName>
</protein>
<dbReference type="Proteomes" id="UP000441754">
    <property type="component" value="Unassembled WGS sequence"/>
</dbReference>
<dbReference type="RefSeq" id="WP_154174034.1">
    <property type="nucleotide sequence ID" value="NZ_WJXZ01000002.1"/>
</dbReference>
<comment type="caution">
    <text evidence="2">The sequence shown here is derived from an EMBL/GenBank/DDBJ whole genome shotgun (WGS) entry which is preliminary data.</text>
</comment>
<dbReference type="SUPFAM" id="SSF49464">
    <property type="entry name" value="Carboxypeptidase regulatory domain-like"/>
    <property type="match status" value="1"/>
</dbReference>
<dbReference type="Gene3D" id="2.60.40.1120">
    <property type="entry name" value="Carboxypeptidase-like, regulatory domain"/>
    <property type="match status" value="1"/>
</dbReference>
<reference evidence="2 3" key="1">
    <citation type="journal article" date="2018" name="Antonie Van Leeuwenhoek">
        <title>Larkinella terrae sp. nov., isolated from soil on Jeju Island, South Korea.</title>
        <authorList>
            <person name="Ten L.N."/>
            <person name="Jeon J."/>
            <person name="Park S.J."/>
            <person name="Park S."/>
            <person name="Lee S.Y."/>
            <person name="Kim M.K."/>
            <person name="Jung H.Y."/>
        </authorList>
    </citation>
    <scope>NUCLEOTIDE SEQUENCE [LARGE SCALE GENOMIC DNA]</scope>
    <source>
        <strain evidence="2 3">KCTC 52001</strain>
    </source>
</reference>
<dbReference type="SUPFAM" id="SSF56935">
    <property type="entry name" value="Porins"/>
    <property type="match status" value="1"/>
</dbReference>
<dbReference type="Pfam" id="PF13715">
    <property type="entry name" value="CarbopepD_reg_2"/>
    <property type="match status" value="1"/>
</dbReference>
<evidence type="ECO:0000313" key="2">
    <source>
        <dbReference type="EMBL" id="MRS60765.1"/>
    </source>
</evidence>
<keyword evidence="2" id="KW-0675">Receptor</keyword>
<dbReference type="EMBL" id="WJXZ01000002">
    <property type="protein sequence ID" value="MRS60765.1"/>
    <property type="molecule type" value="Genomic_DNA"/>
</dbReference>